<reference evidence="5" key="1">
    <citation type="submission" date="2020-05" db="EMBL/GenBank/DDBJ databases">
        <title>Mycena genomes resolve the evolution of fungal bioluminescence.</title>
        <authorList>
            <person name="Tsai I.J."/>
        </authorList>
    </citation>
    <scope>NUCLEOTIDE SEQUENCE</scope>
    <source>
        <strain evidence="5">160909Yilan</strain>
    </source>
</reference>
<feature type="domain" description="CENP-V/GFA" evidence="4">
    <location>
        <begin position="151"/>
        <end position="227"/>
    </location>
</feature>
<dbReference type="GO" id="GO:0016846">
    <property type="term" value="F:carbon-sulfur lyase activity"/>
    <property type="evidence" value="ECO:0007669"/>
    <property type="project" value="InterPro"/>
</dbReference>
<proteinExistence type="inferred from homology"/>
<name>A0A8H6X6H3_9AGAR</name>
<comment type="caution">
    <text evidence="5">The sequence shown here is derived from an EMBL/GenBank/DDBJ whole genome shotgun (WGS) entry which is preliminary data.</text>
</comment>
<dbReference type="InterPro" id="IPR052355">
    <property type="entry name" value="CENP-V-like"/>
</dbReference>
<keyword evidence="2" id="KW-0479">Metal-binding</keyword>
<dbReference type="EMBL" id="JACAZH010000041">
    <property type="protein sequence ID" value="KAF7335288.1"/>
    <property type="molecule type" value="Genomic_DNA"/>
</dbReference>
<evidence type="ECO:0000313" key="5">
    <source>
        <dbReference type="EMBL" id="KAF7335288.1"/>
    </source>
</evidence>
<dbReference type="OrthoDB" id="2993351at2759"/>
<organism evidence="5 6">
    <name type="scientific">Mycena sanguinolenta</name>
    <dbReference type="NCBI Taxonomy" id="230812"/>
    <lineage>
        <taxon>Eukaryota</taxon>
        <taxon>Fungi</taxon>
        <taxon>Dikarya</taxon>
        <taxon>Basidiomycota</taxon>
        <taxon>Agaricomycotina</taxon>
        <taxon>Agaricomycetes</taxon>
        <taxon>Agaricomycetidae</taxon>
        <taxon>Agaricales</taxon>
        <taxon>Marasmiineae</taxon>
        <taxon>Mycenaceae</taxon>
        <taxon>Mycena</taxon>
    </lineage>
</organism>
<dbReference type="InterPro" id="IPR011057">
    <property type="entry name" value="Mss4-like_sf"/>
</dbReference>
<dbReference type="PANTHER" id="PTHR28620:SF1">
    <property type="entry name" value="CENP-V_GFA DOMAIN-CONTAINING PROTEIN"/>
    <property type="match status" value="1"/>
</dbReference>
<dbReference type="PROSITE" id="PS51891">
    <property type="entry name" value="CENP_V_GFA"/>
    <property type="match status" value="2"/>
</dbReference>
<keyword evidence="3" id="KW-0862">Zinc</keyword>
<dbReference type="Gene3D" id="2.170.150.70">
    <property type="match status" value="2"/>
</dbReference>
<evidence type="ECO:0000256" key="1">
    <source>
        <dbReference type="ARBA" id="ARBA00005495"/>
    </source>
</evidence>
<evidence type="ECO:0000313" key="6">
    <source>
        <dbReference type="Proteomes" id="UP000623467"/>
    </source>
</evidence>
<dbReference type="GO" id="GO:0046872">
    <property type="term" value="F:metal ion binding"/>
    <property type="evidence" value="ECO:0007669"/>
    <property type="project" value="UniProtKB-KW"/>
</dbReference>
<evidence type="ECO:0000256" key="3">
    <source>
        <dbReference type="ARBA" id="ARBA00022833"/>
    </source>
</evidence>
<protein>
    <submittedName>
        <fullName evidence="5">GFA domain-containing protein</fullName>
    </submittedName>
</protein>
<sequence>MSSNPQLVEYRGSCHCGAFKFKLKAPELKEALRCTCSICARNGYLWTYPWPSRENFTVVQGDVNTTLTSYLWGHKMMAHKFCPTCGTSVMEDKMPHSTVVGAPDFAINIRTLEDVDFDSLRVEIFDGATLLPGSPHPTVEPVKNADGTTLYTGNCHCGALEYTLLNPEKITNATLCNCSICWRDAALWVYPQTTAVTFKNPDAAVEYTFANKECHHGFVTGFGEDAV</sequence>
<keyword evidence="6" id="KW-1185">Reference proteome</keyword>
<dbReference type="AlphaFoldDB" id="A0A8H6X6H3"/>
<accession>A0A8H6X6H3</accession>
<dbReference type="InterPro" id="IPR006913">
    <property type="entry name" value="CENP-V/GFA"/>
</dbReference>
<feature type="domain" description="CENP-V/GFA" evidence="4">
    <location>
        <begin position="10"/>
        <end position="126"/>
    </location>
</feature>
<dbReference type="Proteomes" id="UP000623467">
    <property type="component" value="Unassembled WGS sequence"/>
</dbReference>
<dbReference type="Pfam" id="PF04828">
    <property type="entry name" value="GFA"/>
    <property type="match status" value="1"/>
</dbReference>
<comment type="similarity">
    <text evidence="1">Belongs to the Gfa family.</text>
</comment>
<dbReference type="PANTHER" id="PTHR28620">
    <property type="entry name" value="CENTROMERE PROTEIN V"/>
    <property type="match status" value="1"/>
</dbReference>
<evidence type="ECO:0000256" key="2">
    <source>
        <dbReference type="ARBA" id="ARBA00022723"/>
    </source>
</evidence>
<dbReference type="SUPFAM" id="SSF51316">
    <property type="entry name" value="Mss4-like"/>
    <property type="match status" value="2"/>
</dbReference>
<gene>
    <name evidence="5" type="ORF">MSAN_02339500</name>
</gene>
<evidence type="ECO:0000259" key="4">
    <source>
        <dbReference type="PROSITE" id="PS51891"/>
    </source>
</evidence>